<reference evidence="4" key="2">
    <citation type="submission" date="2025-08" db="UniProtKB">
        <authorList>
            <consortium name="RefSeq"/>
        </authorList>
    </citation>
    <scope>IDENTIFICATION</scope>
    <source>
        <tissue evidence="4">Etiolated seedlings</tissue>
    </source>
</reference>
<accession>A0A1S2YJG7</accession>
<feature type="compositionally biased region" description="Basic and acidic residues" evidence="2">
    <location>
        <begin position="495"/>
        <end position="504"/>
    </location>
</feature>
<keyword evidence="1" id="KW-0175">Coiled coil</keyword>
<reference evidence="3" key="1">
    <citation type="journal article" date="2013" name="Nat. Biotechnol.">
        <title>Draft genome sequence of chickpea (Cicer arietinum) provides a resource for trait improvement.</title>
        <authorList>
            <person name="Varshney R.K."/>
            <person name="Song C."/>
            <person name="Saxena R.K."/>
            <person name="Azam S."/>
            <person name="Yu S."/>
            <person name="Sharpe A.G."/>
            <person name="Cannon S."/>
            <person name="Baek J."/>
            <person name="Rosen B.D."/>
            <person name="Tar'an B."/>
            <person name="Millan T."/>
            <person name="Zhang X."/>
            <person name="Ramsay L.D."/>
            <person name="Iwata A."/>
            <person name="Wang Y."/>
            <person name="Nelson W."/>
            <person name="Farmer A.D."/>
            <person name="Gaur P.M."/>
            <person name="Soderlund C."/>
            <person name="Penmetsa R.V."/>
            <person name="Xu C."/>
            <person name="Bharti A.K."/>
            <person name="He W."/>
            <person name="Winter P."/>
            <person name="Zhao S."/>
            <person name="Hane J.K."/>
            <person name="Carrasquilla-Garcia N."/>
            <person name="Condie J.A."/>
            <person name="Upadhyaya H.D."/>
            <person name="Luo M.C."/>
            <person name="Thudi M."/>
            <person name="Gowda C.L."/>
            <person name="Singh N.P."/>
            <person name="Lichtenzveig J."/>
            <person name="Gali K.K."/>
            <person name="Rubio J."/>
            <person name="Nadarajan N."/>
            <person name="Dolezel J."/>
            <person name="Bansal K.C."/>
            <person name="Xu X."/>
            <person name="Edwards D."/>
            <person name="Zhang G."/>
            <person name="Kahl G."/>
            <person name="Gil J."/>
            <person name="Singh K.B."/>
            <person name="Datta S.K."/>
            <person name="Jackson S.A."/>
            <person name="Wang J."/>
            <person name="Cook D.R."/>
        </authorList>
    </citation>
    <scope>NUCLEOTIDE SEQUENCE [LARGE SCALE GENOMIC DNA]</scope>
    <source>
        <strain evidence="3">cv. CDC Frontier</strain>
    </source>
</reference>
<evidence type="ECO:0000256" key="1">
    <source>
        <dbReference type="SAM" id="Coils"/>
    </source>
</evidence>
<dbReference type="STRING" id="3827.A0A1S2YJG7"/>
<feature type="compositionally biased region" description="Basic residues" evidence="2">
    <location>
        <begin position="80"/>
        <end position="94"/>
    </location>
</feature>
<evidence type="ECO:0000256" key="2">
    <source>
        <dbReference type="SAM" id="MobiDB-lite"/>
    </source>
</evidence>
<feature type="compositionally biased region" description="Basic and acidic residues" evidence="2">
    <location>
        <begin position="517"/>
        <end position="527"/>
    </location>
</feature>
<feature type="region of interest" description="Disordered" evidence="2">
    <location>
        <begin position="495"/>
        <end position="544"/>
    </location>
</feature>
<dbReference type="KEGG" id="cam:101491060"/>
<name>A0A1S2YJG7_CICAR</name>
<dbReference type="PANTHER" id="PTHR35120:SF2">
    <property type="entry name" value="AMINOTRANSFERASE-LIKE PLANT MOBILE DOMAIN-CONTAINING PROTEIN"/>
    <property type="match status" value="1"/>
</dbReference>
<feature type="region of interest" description="Disordered" evidence="2">
    <location>
        <begin position="1"/>
        <end position="94"/>
    </location>
</feature>
<feature type="region of interest" description="Disordered" evidence="2">
    <location>
        <begin position="294"/>
        <end position="335"/>
    </location>
</feature>
<dbReference type="GeneID" id="101491060"/>
<dbReference type="AlphaFoldDB" id="A0A1S2YJG7"/>
<feature type="compositionally biased region" description="Acidic residues" evidence="2">
    <location>
        <begin position="424"/>
        <end position="450"/>
    </location>
</feature>
<organism evidence="3 4">
    <name type="scientific">Cicer arietinum</name>
    <name type="common">Chickpea</name>
    <name type="synonym">Garbanzo</name>
    <dbReference type="NCBI Taxonomy" id="3827"/>
    <lineage>
        <taxon>Eukaryota</taxon>
        <taxon>Viridiplantae</taxon>
        <taxon>Streptophyta</taxon>
        <taxon>Embryophyta</taxon>
        <taxon>Tracheophyta</taxon>
        <taxon>Spermatophyta</taxon>
        <taxon>Magnoliopsida</taxon>
        <taxon>eudicotyledons</taxon>
        <taxon>Gunneridae</taxon>
        <taxon>Pentapetalae</taxon>
        <taxon>rosids</taxon>
        <taxon>fabids</taxon>
        <taxon>Fabales</taxon>
        <taxon>Fabaceae</taxon>
        <taxon>Papilionoideae</taxon>
        <taxon>50 kb inversion clade</taxon>
        <taxon>NPAAA clade</taxon>
        <taxon>Hologalegina</taxon>
        <taxon>IRL clade</taxon>
        <taxon>Cicereae</taxon>
        <taxon>Cicer</taxon>
    </lineage>
</organism>
<dbReference type="RefSeq" id="XP_004505520.1">
    <property type="nucleotide sequence ID" value="XM_004505463.3"/>
</dbReference>
<feature type="compositionally biased region" description="Polar residues" evidence="2">
    <location>
        <begin position="1"/>
        <end position="15"/>
    </location>
</feature>
<gene>
    <name evidence="4" type="primary">LOC101491060</name>
</gene>
<proteinExistence type="predicted"/>
<feature type="compositionally biased region" description="Acidic residues" evidence="2">
    <location>
        <begin position="294"/>
        <end position="332"/>
    </location>
</feature>
<protein>
    <submittedName>
        <fullName evidence="4">Nestin-like</fullName>
    </submittedName>
</protein>
<dbReference type="eggNOG" id="ENOG502QR7V">
    <property type="taxonomic scope" value="Eukaryota"/>
</dbReference>
<sequence length="763" mass="86911">MTTPPTETLIPNTAHQCPKEEQPPPSPHVADPHSSETLENPQIQNISNPDSNNPNQTQDILMEDQNADQPEPAAPATARRAPKRKKLGPKRTAAQKRKFCEKFQVLIETLKPIPFIPAKALDFESHRSLLQRLGLWNFVHIEFDSAIRTDLLAQLFASYSPSARCSYVNDVKIMVNRAELGRSLMLPKKNSAAAVPTVAVDEVDAEDIAFVNELVSNWMLLYDDDTFIMSKDVMQQFNLIKEGNFEKVDWAGMIWSMLEKELKASQLVDCYYASHLQHLIKSQHKELLGDTQVEEVEGEGEEGGVKDEEEEGEVKDEEEEEEGVVAGDEVDGSGDLRMGEVEESRVHELEERNIELSLGQDNVESLSVEKEQVVGEQMMDFEQSKEEEQGMWLLDHKSCVGEPSLRPCHNSDMKCMDYGQVKEDEGEEDEQEQEEQEEEEEDEDAEEDEHEGGFHLSPKFPLEGMPSGNGSPIQAMETVQMPFTSGIDLHDNSVGDFLSGRDDPQMISGSSLFGNGHKRDIDHDNHNPHHTLNGSNKRLRSDSPWNSKPVDFEVCMEQMEHWMEKARIMYASKDQAVEESSMNQQLLLNELQRRDNAIEHLHKAKMEETQKRQMEVYRLEKELYMMQSLVEGYRKALKETQKAFAEYRARCPQADEPLYKDVPGSGGLVLSVMELEKERLKKEEEERIKLRDFVRDFERNCKDIEEEWMGQMGILKEHLSRVESLGNKLQAVDDKVKHLKEVNAKCKISDPLDCAPVSEAEAA</sequence>
<dbReference type="OrthoDB" id="1935530at2759"/>
<dbReference type="PaxDb" id="3827-XP_004505520.1"/>
<dbReference type="Proteomes" id="UP000087171">
    <property type="component" value="Chromosome Ca6"/>
</dbReference>
<feature type="region of interest" description="Disordered" evidence="2">
    <location>
        <begin position="422"/>
        <end position="473"/>
    </location>
</feature>
<dbReference type="PANTHER" id="PTHR35120">
    <property type="entry name" value="HISTONE ACETYLTRANSFERASE KAT6B-LIKE"/>
    <property type="match status" value="1"/>
</dbReference>
<evidence type="ECO:0000313" key="4">
    <source>
        <dbReference type="RefSeq" id="XP_004505520.1"/>
    </source>
</evidence>
<evidence type="ECO:0000313" key="3">
    <source>
        <dbReference type="Proteomes" id="UP000087171"/>
    </source>
</evidence>
<keyword evidence="3" id="KW-1185">Reference proteome</keyword>
<feature type="compositionally biased region" description="Polar residues" evidence="2">
    <location>
        <begin position="37"/>
        <end position="59"/>
    </location>
</feature>
<feature type="coiled-coil region" evidence="1">
    <location>
        <begin position="680"/>
        <end position="742"/>
    </location>
</feature>